<reference evidence="2 3" key="1">
    <citation type="submission" date="2016-11" db="EMBL/GenBank/DDBJ databases">
        <authorList>
            <person name="Jaros S."/>
            <person name="Januszkiewicz K."/>
            <person name="Wedrychowicz H."/>
        </authorList>
    </citation>
    <scope>NUCLEOTIDE SEQUENCE [LARGE SCALE GENOMIC DNA]</scope>
    <source>
        <strain evidence="2 3">DSM 16917</strain>
    </source>
</reference>
<keyword evidence="1" id="KW-0472">Membrane</keyword>
<dbReference type="EMBL" id="FQXG01000003">
    <property type="protein sequence ID" value="SHH60899.1"/>
    <property type="molecule type" value="Genomic_DNA"/>
</dbReference>
<gene>
    <name evidence="2" type="ORF">SAMN02745129_2511</name>
</gene>
<evidence type="ECO:0000256" key="1">
    <source>
        <dbReference type="SAM" id="Phobius"/>
    </source>
</evidence>
<keyword evidence="3" id="KW-1185">Reference proteome</keyword>
<organism evidence="2 3">
    <name type="scientific">Ferrimonas marina</name>
    <dbReference type="NCBI Taxonomy" id="299255"/>
    <lineage>
        <taxon>Bacteria</taxon>
        <taxon>Pseudomonadati</taxon>
        <taxon>Pseudomonadota</taxon>
        <taxon>Gammaproteobacteria</taxon>
        <taxon>Alteromonadales</taxon>
        <taxon>Ferrimonadaceae</taxon>
        <taxon>Ferrimonas</taxon>
    </lineage>
</organism>
<dbReference type="AlphaFoldDB" id="A0A1M5UD64"/>
<feature type="transmembrane region" description="Helical" evidence="1">
    <location>
        <begin position="55"/>
        <end position="75"/>
    </location>
</feature>
<keyword evidence="1" id="KW-0812">Transmembrane</keyword>
<protein>
    <submittedName>
        <fullName evidence="2">Uncharacterized protein</fullName>
    </submittedName>
</protein>
<keyword evidence="1" id="KW-1133">Transmembrane helix</keyword>
<proteinExistence type="predicted"/>
<evidence type="ECO:0000313" key="3">
    <source>
        <dbReference type="Proteomes" id="UP000184268"/>
    </source>
</evidence>
<name>A0A1M5UD64_9GAMM</name>
<dbReference type="STRING" id="299255.SAMN02745129_2511"/>
<evidence type="ECO:0000313" key="2">
    <source>
        <dbReference type="EMBL" id="SHH60899.1"/>
    </source>
</evidence>
<sequence length="78" mass="8357">MRFIEQVHEAVNDQRILVRPNGPSSRGLVATPSATQEDRAAASRYLKLHGCTNQVILGIIAVTGYFGAGIVARAFGFA</sequence>
<dbReference type="Proteomes" id="UP000184268">
    <property type="component" value="Unassembled WGS sequence"/>
</dbReference>
<accession>A0A1M5UD64</accession>